<evidence type="ECO:0000313" key="9">
    <source>
        <dbReference type="Proteomes" id="UP000179807"/>
    </source>
</evidence>
<feature type="compositionally biased region" description="Polar residues" evidence="6">
    <location>
        <begin position="276"/>
        <end position="295"/>
    </location>
</feature>
<keyword evidence="4" id="KW-0804">Transcription</keyword>
<dbReference type="VEuPathDB" id="TrichDB:TRFO_09726"/>
<dbReference type="CDD" id="cd08047">
    <property type="entry name" value="TAF7"/>
    <property type="match status" value="1"/>
</dbReference>
<dbReference type="InterPro" id="IPR006751">
    <property type="entry name" value="TAFII55_prot_cons_reg"/>
</dbReference>
<evidence type="ECO:0000259" key="7">
    <source>
        <dbReference type="SMART" id="SM01370"/>
    </source>
</evidence>
<comment type="subcellular location">
    <subcellularLocation>
        <location evidence="1">Nucleus</location>
    </subcellularLocation>
</comment>
<keyword evidence="5" id="KW-0539">Nucleus</keyword>
<dbReference type="SMART" id="SM01370">
    <property type="entry name" value="TAFII55_N"/>
    <property type="match status" value="1"/>
</dbReference>
<protein>
    <recommendedName>
        <fullName evidence="7">TAFII55 protein conserved region domain-containing protein</fullName>
    </recommendedName>
</protein>
<reference evidence="8" key="1">
    <citation type="submission" date="2016-10" db="EMBL/GenBank/DDBJ databases">
        <authorList>
            <person name="Benchimol M."/>
            <person name="Almeida L.G."/>
            <person name="Vasconcelos A.T."/>
            <person name="Perreira-Neves A."/>
            <person name="Rosa I.A."/>
            <person name="Tasca T."/>
            <person name="Bogo M.R."/>
            <person name="de Souza W."/>
        </authorList>
    </citation>
    <scope>NUCLEOTIDE SEQUENCE [LARGE SCALE GENOMIC DNA]</scope>
    <source>
        <strain evidence="8">K</strain>
    </source>
</reference>
<gene>
    <name evidence="8" type="ORF">TRFO_09726</name>
</gene>
<dbReference type="AlphaFoldDB" id="A0A1J4JHX8"/>
<dbReference type="GO" id="GO:0016251">
    <property type="term" value="F:RNA polymerase II general transcription initiation factor activity"/>
    <property type="evidence" value="ECO:0007669"/>
    <property type="project" value="TreeGrafter"/>
</dbReference>
<dbReference type="GeneID" id="94829729"/>
<organism evidence="8 9">
    <name type="scientific">Tritrichomonas foetus</name>
    <dbReference type="NCBI Taxonomy" id="1144522"/>
    <lineage>
        <taxon>Eukaryota</taxon>
        <taxon>Metamonada</taxon>
        <taxon>Parabasalia</taxon>
        <taxon>Tritrichomonadida</taxon>
        <taxon>Tritrichomonadidae</taxon>
        <taxon>Tritrichomonas</taxon>
    </lineage>
</organism>
<evidence type="ECO:0000256" key="1">
    <source>
        <dbReference type="ARBA" id="ARBA00004123"/>
    </source>
</evidence>
<evidence type="ECO:0000256" key="3">
    <source>
        <dbReference type="ARBA" id="ARBA00023015"/>
    </source>
</evidence>
<dbReference type="RefSeq" id="XP_068349973.1">
    <property type="nucleotide sequence ID" value="XM_068495025.1"/>
</dbReference>
<proteinExistence type="inferred from homology"/>
<evidence type="ECO:0000256" key="5">
    <source>
        <dbReference type="ARBA" id="ARBA00023242"/>
    </source>
</evidence>
<evidence type="ECO:0000256" key="2">
    <source>
        <dbReference type="ARBA" id="ARBA00009368"/>
    </source>
</evidence>
<feature type="domain" description="TAFII55 protein conserved region" evidence="7">
    <location>
        <begin position="31"/>
        <end position="187"/>
    </location>
</feature>
<name>A0A1J4JHX8_9EUKA</name>
<feature type="compositionally biased region" description="Low complexity" evidence="6">
    <location>
        <begin position="296"/>
        <end position="317"/>
    </location>
</feature>
<sequence length="392" mass="43877">MTIIKMSNKNKVKSRSSIPDGDNEPYHHPILEEQMIIRFPADIAAKLNASMEDEEEPFKDFKIRFIDKKHAIIKLFGEELSAVLVSLPTIVETHRTVDGSHLFKSADIGEILIVHRPNAAPDGISEDYVFEHGLTPPTLNIVSKRKAKQEAARNSQPEGSSLDGIQYWEMVEIQLAALLSKEKTAKPICRQEFLEEPDVDPQTLEKILRRNNHPEFKGYSGTVIDESEISVLSPENEPVVHIPAEIVNEIAPDDEIDLSAIQNGQDNQDDLLIDDTNGSSAEDEISSNQASTGEGATTDTAESSSASEDDAQTSSSSYEEEEEEEEEDETQKQIKQVSSKIQLFENQLIQLKRQLMQNNNPVMKEKLSTKIEDHESKIAEMKAELAKLKEKS</sequence>
<accession>A0A1J4JHX8</accession>
<dbReference type="GO" id="GO:0051123">
    <property type="term" value="P:RNA polymerase II preinitiation complex assembly"/>
    <property type="evidence" value="ECO:0007669"/>
    <property type="project" value="TreeGrafter"/>
</dbReference>
<dbReference type="OrthoDB" id="153872at2759"/>
<dbReference type="PANTHER" id="PTHR12228">
    <property type="entry name" value="TRANSCRIPTION INITIATION FACTOR TFIID 55 KD SUBUNIT-RELATED"/>
    <property type="match status" value="1"/>
</dbReference>
<dbReference type="PANTHER" id="PTHR12228:SF0">
    <property type="entry name" value="TATA-BOX BINDING PROTEIN ASSOCIATED FACTOR 7"/>
    <property type="match status" value="1"/>
</dbReference>
<dbReference type="InterPro" id="IPR037817">
    <property type="entry name" value="TAF7"/>
</dbReference>
<dbReference type="EMBL" id="MLAK01001149">
    <property type="protein sequence ID" value="OHS96836.1"/>
    <property type="molecule type" value="Genomic_DNA"/>
</dbReference>
<dbReference type="Proteomes" id="UP000179807">
    <property type="component" value="Unassembled WGS sequence"/>
</dbReference>
<comment type="similarity">
    <text evidence="2">Belongs to the TAF7 family.</text>
</comment>
<dbReference type="GO" id="GO:0005669">
    <property type="term" value="C:transcription factor TFIID complex"/>
    <property type="evidence" value="ECO:0007669"/>
    <property type="project" value="InterPro"/>
</dbReference>
<evidence type="ECO:0000256" key="4">
    <source>
        <dbReference type="ARBA" id="ARBA00023163"/>
    </source>
</evidence>
<feature type="region of interest" description="Disordered" evidence="6">
    <location>
        <begin position="1"/>
        <end position="25"/>
    </location>
</feature>
<keyword evidence="9" id="KW-1185">Reference proteome</keyword>
<dbReference type="Pfam" id="PF04658">
    <property type="entry name" value="TAFII55_N"/>
    <property type="match status" value="1"/>
</dbReference>
<feature type="region of interest" description="Disordered" evidence="6">
    <location>
        <begin position="264"/>
        <end position="337"/>
    </location>
</feature>
<comment type="caution">
    <text evidence="8">The sequence shown here is derived from an EMBL/GenBank/DDBJ whole genome shotgun (WGS) entry which is preliminary data.</text>
</comment>
<keyword evidence="3" id="KW-0805">Transcription regulation</keyword>
<evidence type="ECO:0000256" key="6">
    <source>
        <dbReference type="SAM" id="MobiDB-lite"/>
    </source>
</evidence>
<feature type="compositionally biased region" description="Acidic residues" evidence="6">
    <location>
        <begin position="318"/>
        <end position="329"/>
    </location>
</feature>
<evidence type="ECO:0000313" key="8">
    <source>
        <dbReference type="EMBL" id="OHS96836.1"/>
    </source>
</evidence>